<dbReference type="EMBL" id="MF403008">
    <property type="protein sequence ID" value="AUZ95254.1"/>
    <property type="molecule type" value="Genomic_DNA"/>
</dbReference>
<proteinExistence type="predicted"/>
<protein>
    <submittedName>
        <fullName evidence="1">Uncharacterized protein</fullName>
    </submittedName>
</protein>
<dbReference type="RefSeq" id="YP_009612160.1">
    <property type="nucleotide sequence ID" value="NC_042013.1"/>
</dbReference>
<evidence type="ECO:0000313" key="2">
    <source>
        <dbReference type="Proteomes" id="UP000223025"/>
    </source>
</evidence>
<evidence type="ECO:0000313" key="1">
    <source>
        <dbReference type="EMBL" id="AUZ95254.1"/>
    </source>
</evidence>
<dbReference type="GeneID" id="40088498"/>
<dbReference type="Proteomes" id="UP000223025">
    <property type="component" value="Segment"/>
</dbReference>
<sequence length="105" mass="12436">MLYYLDKNKEELKEFFGTTHPFVFHNDKNLIPKNRFILEFLYTGVEGNVTVSADHYNSNTFALDGTSDKDVTFWFENPDDIPLFEKYINDIKQLIKYEIIEEGEI</sequence>
<dbReference type="KEGG" id="vg:40088498"/>
<reference evidence="1 2" key="1">
    <citation type="submission" date="2017-06" db="EMBL/GenBank/DDBJ databases">
        <authorList>
            <person name="Kim H.J."/>
            <person name="Triplett B.A."/>
        </authorList>
    </citation>
    <scope>NUCLEOTIDE SEQUENCE [LARGE SCALE GENOMIC DNA]</scope>
</reference>
<keyword evidence="2" id="KW-1185">Reference proteome</keyword>
<accession>A0A2L0V0D0</accession>
<name>A0A2L0V0D0_9CAUD</name>
<organism evidence="1 2">
    <name type="scientific">Agrobacterium phage Atu_ph07</name>
    <dbReference type="NCBI Taxonomy" id="2024264"/>
    <lineage>
        <taxon>Viruses</taxon>
        <taxon>Duplodnaviria</taxon>
        <taxon>Heunggongvirae</taxon>
        <taxon>Uroviricota</taxon>
        <taxon>Caudoviricetes</taxon>
        <taxon>Polybotosvirus</taxon>
        <taxon>Polybotosvirus Atuph07</taxon>
    </lineage>
</organism>